<dbReference type="PANTHER" id="PTHR24171">
    <property type="entry name" value="ANKYRIN REPEAT DOMAIN-CONTAINING PROTEIN 39-RELATED"/>
    <property type="match status" value="1"/>
</dbReference>
<sequence>MKGVTPRPSLAFIIVALMGAALNLCGTCYGDSEQDLLIKRAQNCDRKGLAALLEKGADPNAKRPGDEATLLILSATCGHIEVVRSLLRRGADVNLPNRNGWTPLMAAVAKGHEAVVELLLAHGADPNMRHAYGWTALKLATQKGSKNMEDLLRKHGAHK</sequence>
<organism evidence="5">
    <name type="scientific">Desulfomonile tiedjei</name>
    <dbReference type="NCBI Taxonomy" id="2358"/>
    <lineage>
        <taxon>Bacteria</taxon>
        <taxon>Pseudomonadati</taxon>
        <taxon>Thermodesulfobacteriota</taxon>
        <taxon>Desulfomonilia</taxon>
        <taxon>Desulfomonilales</taxon>
        <taxon>Desulfomonilaceae</taxon>
        <taxon>Desulfomonile</taxon>
    </lineage>
</organism>
<feature type="signal peptide" evidence="4">
    <location>
        <begin position="1"/>
        <end position="23"/>
    </location>
</feature>
<evidence type="ECO:0000256" key="1">
    <source>
        <dbReference type="ARBA" id="ARBA00022737"/>
    </source>
</evidence>
<dbReference type="SUPFAM" id="SSF48403">
    <property type="entry name" value="Ankyrin repeat"/>
    <property type="match status" value="1"/>
</dbReference>
<dbReference type="EMBL" id="DTGT01000037">
    <property type="protein sequence ID" value="HGH59899.1"/>
    <property type="molecule type" value="Genomic_DNA"/>
</dbReference>
<accession>A0A7C4AQG1</accession>
<protein>
    <submittedName>
        <fullName evidence="5">Ankyrin repeat domain-containing protein</fullName>
    </submittedName>
</protein>
<keyword evidence="1" id="KW-0677">Repeat</keyword>
<proteinExistence type="predicted"/>
<keyword evidence="2 3" id="KW-0040">ANK repeat</keyword>
<evidence type="ECO:0000256" key="3">
    <source>
        <dbReference type="PROSITE-ProRule" id="PRU00023"/>
    </source>
</evidence>
<keyword evidence="4" id="KW-0732">Signal</keyword>
<feature type="chain" id="PRO_5028204115" evidence="4">
    <location>
        <begin position="24"/>
        <end position="159"/>
    </location>
</feature>
<evidence type="ECO:0000313" key="5">
    <source>
        <dbReference type="EMBL" id="HGH59899.1"/>
    </source>
</evidence>
<dbReference type="Gene3D" id="1.25.40.20">
    <property type="entry name" value="Ankyrin repeat-containing domain"/>
    <property type="match status" value="2"/>
</dbReference>
<feature type="repeat" description="ANK" evidence="3">
    <location>
        <begin position="66"/>
        <end position="98"/>
    </location>
</feature>
<dbReference type="SMART" id="SM00248">
    <property type="entry name" value="ANK"/>
    <property type="match status" value="4"/>
</dbReference>
<gene>
    <name evidence="5" type="ORF">ENV54_01225</name>
</gene>
<dbReference type="PROSITE" id="PS50297">
    <property type="entry name" value="ANK_REP_REGION"/>
    <property type="match status" value="2"/>
</dbReference>
<name>A0A7C4AQG1_9BACT</name>
<dbReference type="AlphaFoldDB" id="A0A7C4AQG1"/>
<dbReference type="InterPro" id="IPR036770">
    <property type="entry name" value="Ankyrin_rpt-contain_sf"/>
</dbReference>
<dbReference type="Pfam" id="PF12796">
    <property type="entry name" value="Ank_2"/>
    <property type="match status" value="1"/>
</dbReference>
<dbReference type="InterPro" id="IPR002110">
    <property type="entry name" value="Ankyrin_rpt"/>
</dbReference>
<reference evidence="5" key="1">
    <citation type="journal article" date="2020" name="mSystems">
        <title>Genome- and Community-Level Interaction Insights into Carbon Utilization and Element Cycling Functions of Hydrothermarchaeota in Hydrothermal Sediment.</title>
        <authorList>
            <person name="Zhou Z."/>
            <person name="Liu Y."/>
            <person name="Xu W."/>
            <person name="Pan J."/>
            <person name="Luo Z.H."/>
            <person name="Li M."/>
        </authorList>
    </citation>
    <scope>NUCLEOTIDE SEQUENCE [LARGE SCALE GENOMIC DNA]</scope>
    <source>
        <strain evidence="5">SpSt-769</strain>
    </source>
</reference>
<evidence type="ECO:0000256" key="2">
    <source>
        <dbReference type="ARBA" id="ARBA00023043"/>
    </source>
</evidence>
<feature type="repeat" description="ANK" evidence="3">
    <location>
        <begin position="99"/>
        <end position="131"/>
    </location>
</feature>
<evidence type="ECO:0000256" key="4">
    <source>
        <dbReference type="SAM" id="SignalP"/>
    </source>
</evidence>
<comment type="caution">
    <text evidence="5">The sequence shown here is derived from an EMBL/GenBank/DDBJ whole genome shotgun (WGS) entry which is preliminary data.</text>
</comment>
<dbReference type="PROSITE" id="PS50088">
    <property type="entry name" value="ANK_REPEAT"/>
    <property type="match status" value="2"/>
</dbReference>